<protein>
    <submittedName>
        <fullName evidence="3">Uncharacterized protein</fullName>
    </submittedName>
</protein>
<name>A0A6B3MYB4_9CYAN</name>
<dbReference type="AlphaFoldDB" id="A0A6B3MYB4"/>
<feature type="region of interest" description="Disordered" evidence="1">
    <location>
        <begin position="50"/>
        <end position="82"/>
    </location>
</feature>
<feature type="signal peptide" evidence="2">
    <location>
        <begin position="1"/>
        <end position="21"/>
    </location>
</feature>
<reference evidence="3" key="1">
    <citation type="submission" date="2019-11" db="EMBL/GenBank/DDBJ databases">
        <title>Genomic insights into an expanded diversity of filamentous marine cyanobacteria reveals the extraordinary biosynthetic potential of Moorea and Okeania.</title>
        <authorList>
            <person name="Ferreira Leao T."/>
            <person name="Wang M."/>
            <person name="Moss N."/>
            <person name="Da Silva R."/>
            <person name="Sanders J."/>
            <person name="Nurk S."/>
            <person name="Gurevich A."/>
            <person name="Humphrey G."/>
            <person name="Reher R."/>
            <person name="Zhu Q."/>
            <person name="Belda-Ferre P."/>
            <person name="Glukhov E."/>
            <person name="Rex R."/>
            <person name="Dorrestein P.C."/>
            <person name="Knight R."/>
            <person name="Pevzner P."/>
            <person name="Gerwick W.H."/>
            <person name="Gerwick L."/>
        </authorList>
    </citation>
    <scope>NUCLEOTIDE SEQUENCE</scope>
    <source>
        <strain evidence="3">SIO1C4</strain>
    </source>
</reference>
<dbReference type="EMBL" id="JAAHFQ010000028">
    <property type="protein sequence ID" value="NER26406.1"/>
    <property type="molecule type" value="Genomic_DNA"/>
</dbReference>
<proteinExistence type="predicted"/>
<evidence type="ECO:0000256" key="2">
    <source>
        <dbReference type="SAM" id="SignalP"/>
    </source>
</evidence>
<feature type="chain" id="PRO_5025628294" evidence="2">
    <location>
        <begin position="22"/>
        <end position="106"/>
    </location>
</feature>
<keyword evidence="2" id="KW-0732">Signal</keyword>
<evidence type="ECO:0000256" key="1">
    <source>
        <dbReference type="SAM" id="MobiDB-lite"/>
    </source>
</evidence>
<organism evidence="3">
    <name type="scientific">Symploca sp. SIO1C4</name>
    <dbReference type="NCBI Taxonomy" id="2607765"/>
    <lineage>
        <taxon>Bacteria</taxon>
        <taxon>Bacillati</taxon>
        <taxon>Cyanobacteriota</taxon>
        <taxon>Cyanophyceae</taxon>
        <taxon>Coleofasciculales</taxon>
        <taxon>Coleofasciculaceae</taxon>
        <taxon>Symploca</taxon>
    </lineage>
</organism>
<sequence>MKYPVAALTVLLTLCLGVPVAAQSRNSSQDFFEQGWDELEREVRILQTEESDPAKLLSDPEELLQQSPSESTLEVCPDPDSELNQQFNEEEIPCRTLEIEERSNNN</sequence>
<evidence type="ECO:0000313" key="3">
    <source>
        <dbReference type="EMBL" id="NER26406.1"/>
    </source>
</evidence>
<comment type="caution">
    <text evidence="3">The sequence shown here is derived from an EMBL/GenBank/DDBJ whole genome shotgun (WGS) entry which is preliminary data.</text>
</comment>
<gene>
    <name evidence="3" type="ORF">F6J89_01965</name>
</gene>
<accession>A0A6B3MYB4</accession>